<dbReference type="Pfam" id="PF00196">
    <property type="entry name" value="GerE"/>
    <property type="match status" value="1"/>
</dbReference>
<dbReference type="GO" id="GO:0032993">
    <property type="term" value="C:protein-DNA complex"/>
    <property type="evidence" value="ECO:0007669"/>
    <property type="project" value="TreeGrafter"/>
</dbReference>
<evidence type="ECO:0000259" key="7">
    <source>
        <dbReference type="PROSITE" id="PS50043"/>
    </source>
</evidence>
<dbReference type="InterPro" id="IPR036388">
    <property type="entry name" value="WH-like_DNA-bd_sf"/>
</dbReference>
<dbReference type="EMBL" id="VFOF01000001">
    <property type="protein sequence ID" value="TQL17792.1"/>
    <property type="molecule type" value="Genomic_DNA"/>
</dbReference>
<dbReference type="InterPro" id="IPR011006">
    <property type="entry name" value="CheY-like_superfamily"/>
</dbReference>
<keyword evidence="5" id="KW-0804">Transcription</keyword>
<keyword evidence="4" id="KW-0238">DNA-binding</keyword>
<dbReference type="AlphaFoldDB" id="A0A542W2I2"/>
<proteinExistence type="predicted"/>
<evidence type="ECO:0000259" key="8">
    <source>
        <dbReference type="PROSITE" id="PS50110"/>
    </source>
</evidence>
<dbReference type="RefSeq" id="WP_141920189.1">
    <property type="nucleotide sequence ID" value="NZ_VFOF01000001.1"/>
</dbReference>
<feature type="modified residue" description="4-aspartylphosphate" evidence="6">
    <location>
        <position position="60"/>
    </location>
</feature>
<gene>
    <name evidence="9" type="ORF">FBY58_1397</name>
</gene>
<dbReference type="InterPro" id="IPR016032">
    <property type="entry name" value="Sig_transdc_resp-reg_C-effctor"/>
</dbReference>
<evidence type="ECO:0000256" key="3">
    <source>
        <dbReference type="ARBA" id="ARBA00023015"/>
    </source>
</evidence>
<dbReference type="OrthoDB" id="5292887at2"/>
<name>A0A542W2I2_ZYMMB</name>
<dbReference type="InterPro" id="IPR039420">
    <property type="entry name" value="WalR-like"/>
</dbReference>
<dbReference type="SUPFAM" id="SSF46894">
    <property type="entry name" value="C-terminal effector domain of the bipartite response regulators"/>
    <property type="match status" value="1"/>
</dbReference>
<evidence type="ECO:0000313" key="10">
    <source>
        <dbReference type="Proteomes" id="UP000316887"/>
    </source>
</evidence>
<evidence type="ECO:0000256" key="4">
    <source>
        <dbReference type="ARBA" id="ARBA00023125"/>
    </source>
</evidence>
<comment type="caution">
    <text evidence="9">The sequence shown here is derived from an EMBL/GenBank/DDBJ whole genome shotgun (WGS) entry which is preliminary data.</text>
</comment>
<dbReference type="SMART" id="SM00448">
    <property type="entry name" value="REC"/>
    <property type="match status" value="1"/>
</dbReference>
<dbReference type="PRINTS" id="PR00038">
    <property type="entry name" value="HTHLUXR"/>
</dbReference>
<organism evidence="9 10">
    <name type="scientific">Zymomonas mobilis</name>
    <dbReference type="NCBI Taxonomy" id="542"/>
    <lineage>
        <taxon>Bacteria</taxon>
        <taxon>Pseudomonadati</taxon>
        <taxon>Pseudomonadota</taxon>
        <taxon>Alphaproteobacteria</taxon>
        <taxon>Sphingomonadales</taxon>
        <taxon>Zymomonadaceae</taxon>
        <taxon>Zymomonas</taxon>
    </lineage>
</organism>
<dbReference type="GO" id="GO:0005829">
    <property type="term" value="C:cytosol"/>
    <property type="evidence" value="ECO:0007669"/>
    <property type="project" value="TreeGrafter"/>
</dbReference>
<protein>
    <submittedName>
        <fullName evidence="9">LuxR family two component transcriptional regulator</fullName>
    </submittedName>
</protein>
<dbReference type="PANTHER" id="PTHR48111:SF1">
    <property type="entry name" value="TWO-COMPONENT RESPONSE REGULATOR ORR33"/>
    <property type="match status" value="1"/>
</dbReference>
<evidence type="ECO:0000256" key="6">
    <source>
        <dbReference type="PROSITE-ProRule" id="PRU00169"/>
    </source>
</evidence>
<dbReference type="PROSITE" id="PS50110">
    <property type="entry name" value="RESPONSE_REGULATORY"/>
    <property type="match status" value="1"/>
</dbReference>
<sequence length="296" mass="32794">MTFSYAHSRYSVLVVDDDPKVLGVMDEKLSQAGYIVLLAQSGTMALEVMKNTAPDIVLVDAIMPEMTGWEVCAQIKQDLHFHTTPVIFMTGMTETEYVLKAFEAGAADYITKPFKFEEVLARVAVRLEAASRINAAHSTLDKFGRFLFGTTQEGVLLWATPQASEALDKLPKGTIQDLSSAVKTAENGTKLFSYQTPKEEYRITFVGRPAADEMIFSISTHNSHPEKIIQEKLSLSSREAEVILWISRGKSSRDIADILDISPRTVDKHIEQIYNKTGLSSRAAAASTVSRLLQEL</sequence>
<dbReference type="SMART" id="SM00421">
    <property type="entry name" value="HTH_LUXR"/>
    <property type="match status" value="1"/>
</dbReference>
<dbReference type="CDD" id="cd06170">
    <property type="entry name" value="LuxR_C_like"/>
    <property type="match status" value="1"/>
</dbReference>
<dbReference type="Gene3D" id="1.10.10.10">
    <property type="entry name" value="Winged helix-like DNA-binding domain superfamily/Winged helix DNA-binding domain"/>
    <property type="match status" value="1"/>
</dbReference>
<feature type="domain" description="Response regulatory" evidence="8">
    <location>
        <begin position="11"/>
        <end position="127"/>
    </location>
</feature>
<dbReference type="InterPro" id="IPR001789">
    <property type="entry name" value="Sig_transdc_resp-reg_receiver"/>
</dbReference>
<dbReference type="GO" id="GO:0000156">
    <property type="term" value="F:phosphorelay response regulator activity"/>
    <property type="evidence" value="ECO:0007669"/>
    <property type="project" value="TreeGrafter"/>
</dbReference>
<feature type="domain" description="HTH luxR-type" evidence="7">
    <location>
        <begin position="228"/>
        <end position="293"/>
    </location>
</feature>
<dbReference type="SUPFAM" id="SSF52172">
    <property type="entry name" value="CheY-like"/>
    <property type="match status" value="1"/>
</dbReference>
<evidence type="ECO:0000313" key="9">
    <source>
        <dbReference type="EMBL" id="TQL17792.1"/>
    </source>
</evidence>
<keyword evidence="3" id="KW-0805">Transcription regulation</keyword>
<dbReference type="GO" id="GO:0006355">
    <property type="term" value="P:regulation of DNA-templated transcription"/>
    <property type="evidence" value="ECO:0007669"/>
    <property type="project" value="InterPro"/>
</dbReference>
<keyword evidence="1 6" id="KW-0597">Phosphoprotein</keyword>
<dbReference type="PROSITE" id="PS50043">
    <property type="entry name" value="HTH_LUXR_2"/>
    <property type="match status" value="1"/>
</dbReference>
<dbReference type="Pfam" id="PF00072">
    <property type="entry name" value="Response_reg"/>
    <property type="match status" value="1"/>
</dbReference>
<dbReference type="Gene3D" id="3.40.50.2300">
    <property type="match status" value="1"/>
</dbReference>
<evidence type="ECO:0000256" key="2">
    <source>
        <dbReference type="ARBA" id="ARBA00023012"/>
    </source>
</evidence>
<dbReference type="Proteomes" id="UP000316887">
    <property type="component" value="Unassembled WGS sequence"/>
</dbReference>
<dbReference type="PANTHER" id="PTHR48111">
    <property type="entry name" value="REGULATOR OF RPOS"/>
    <property type="match status" value="1"/>
</dbReference>
<dbReference type="GO" id="GO:0000976">
    <property type="term" value="F:transcription cis-regulatory region binding"/>
    <property type="evidence" value="ECO:0007669"/>
    <property type="project" value="TreeGrafter"/>
</dbReference>
<evidence type="ECO:0000256" key="5">
    <source>
        <dbReference type="ARBA" id="ARBA00023163"/>
    </source>
</evidence>
<dbReference type="InterPro" id="IPR000792">
    <property type="entry name" value="Tscrpt_reg_LuxR_C"/>
</dbReference>
<evidence type="ECO:0000256" key="1">
    <source>
        <dbReference type="ARBA" id="ARBA00022553"/>
    </source>
</evidence>
<keyword evidence="2" id="KW-0902">Two-component regulatory system</keyword>
<accession>A0A542W2I2</accession>
<reference evidence="9 10" key="1">
    <citation type="submission" date="2019-06" db="EMBL/GenBank/DDBJ databases">
        <title>Genome sequencing of Zymomonas mobilis strains for genetic engineering and biofuel applications.</title>
        <authorList>
            <person name="Teravest M."/>
        </authorList>
    </citation>
    <scope>NUCLEOTIDE SEQUENCE [LARGE SCALE GENOMIC DNA]</scope>
    <source>
        <strain evidence="9 10">AN0101</strain>
    </source>
</reference>